<dbReference type="InterPro" id="IPR006671">
    <property type="entry name" value="Cyclin_N"/>
</dbReference>
<protein>
    <submittedName>
        <fullName evidence="7">Cyclin-D4-1</fullName>
    </submittedName>
</protein>
<dbReference type="Gene3D" id="1.10.472.10">
    <property type="entry name" value="Cyclin-like"/>
    <property type="match status" value="2"/>
</dbReference>
<dbReference type="AlphaFoldDB" id="A0A9N7NLG5"/>
<reference evidence="7" key="1">
    <citation type="submission" date="2019-12" db="EMBL/GenBank/DDBJ databases">
        <authorList>
            <person name="Scholes J."/>
        </authorList>
    </citation>
    <scope>NUCLEOTIDE SEQUENCE</scope>
</reference>
<organism evidence="7 8">
    <name type="scientific">Striga hermonthica</name>
    <name type="common">Purple witchweed</name>
    <name type="synonym">Buchnera hermonthica</name>
    <dbReference type="NCBI Taxonomy" id="68872"/>
    <lineage>
        <taxon>Eukaryota</taxon>
        <taxon>Viridiplantae</taxon>
        <taxon>Streptophyta</taxon>
        <taxon>Embryophyta</taxon>
        <taxon>Tracheophyta</taxon>
        <taxon>Spermatophyta</taxon>
        <taxon>Magnoliopsida</taxon>
        <taxon>eudicotyledons</taxon>
        <taxon>Gunneridae</taxon>
        <taxon>Pentapetalae</taxon>
        <taxon>asterids</taxon>
        <taxon>lamiids</taxon>
        <taxon>Lamiales</taxon>
        <taxon>Orobanchaceae</taxon>
        <taxon>Buchnereae</taxon>
        <taxon>Striga</taxon>
    </lineage>
</organism>
<name>A0A9N7NLG5_STRHE</name>
<dbReference type="InterPro" id="IPR004367">
    <property type="entry name" value="Cyclin_C-dom"/>
</dbReference>
<dbReference type="InterPro" id="IPR013763">
    <property type="entry name" value="Cyclin-like_dom"/>
</dbReference>
<dbReference type="InterPro" id="IPR039361">
    <property type="entry name" value="Cyclin"/>
</dbReference>
<dbReference type="FunFam" id="1.10.472.10:FF:000040">
    <property type="entry name" value="D6-type cyclin"/>
    <property type="match status" value="1"/>
</dbReference>
<sequence length="362" mass="40923">MADYNNNSFDCSASDLLCDEETKGFFLDDDDDDLVRLAQPFNDQSRRSNGGDSELSLINLPCLSEQCIWWMAEREREHLPRDDYLQRLKTGDLDVSFRKWALHWMLKACAHHNYGETCLYTAMSCFDRFLSVYEFPICSLGGGDKKWVTQLISVACLSLAAKLEEVNVPTTVAFQAGEPKFLFEGKTIQRMEFLILNRLDWKIKAYTPCNFVDFYLRKMNNGESPSWRTINWSLDVIISTIQDIEFLKFRPSEIGAAVAVFILEEEEVQSKDIDKSLCGLVGTDKGRVEKCVELIKNLGTISGMIKGDNRNLSKFGSILSSSLSLEAHSPNGVLEAACLSCCTTVEPSHTSTTPQPKRRKLQ</sequence>
<dbReference type="Pfam" id="PF00134">
    <property type="entry name" value="Cyclin_N"/>
    <property type="match status" value="1"/>
</dbReference>
<evidence type="ECO:0000313" key="7">
    <source>
        <dbReference type="EMBL" id="CAA0831194.1"/>
    </source>
</evidence>
<dbReference type="CDD" id="cd20544">
    <property type="entry name" value="CYCLIN_AtCycD-like_rpt2"/>
    <property type="match status" value="1"/>
</dbReference>
<dbReference type="EMBL" id="CACSLK010027831">
    <property type="protein sequence ID" value="CAA0831194.1"/>
    <property type="molecule type" value="Genomic_DNA"/>
</dbReference>
<keyword evidence="3 5" id="KW-0195">Cyclin</keyword>
<evidence type="ECO:0000256" key="5">
    <source>
        <dbReference type="RuleBase" id="RU000383"/>
    </source>
</evidence>
<accession>A0A9N7NLG5</accession>
<evidence type="ECO:0000256" key="2">
    <source>
        <dbReference type="ARBA" id="ARBA00022618"/>
    </source>
</evidence>
<evidence type="ECO:0000256" key="3">
    <source>
        <dbReference type="ARBA" id="ARBA00023127"/>
    </source>
</evidence>
<comment type="similarity">
    <text evidence="1">Belongs to the cyclin family. Cyclin D subfamily.</text>
</comment>
<evidence type="ECO:0000259" key="6">
    <source>
        <dbReference type="SMART" id="SM00385"/>
    </source>
</evidence>
<comment type="caution">
    <text evidence="7">The sequence shown here is derived from an EMBL/GenBank/DDBJ whole genome shotgun (WGS) entry which is preliminary data.</text>
</comment>
<evidence type="ECO:0000313" key="8">
    <source>
        <dbReference type="Proteomes" id="UP001153555"/>
    </source>
</evidence>
<keyword evidence="8" id="KW-1185">Reference proteome</keyword>
<proteinExistence type="inferred from homology"/>
<dbReference type="OrthoDB" id="5590282at2759"/>
<gene>
    <name evidence="7" type="ORF">SHERM_26574</name>
</gene>
<keyword evidence="4" id="KW-0131">Cell cycle</keyword>
<keyword evidence="2" id="KW-0132">Cell division</keyword>
<dbReference type="InterPro" id="IPR036915">
    <property type="entry name" value="Cyclin-like_sf"/>
</dbReference>
<dbReference type="Pfam" id="PF02984">
    <property type="entry name" value="Cyclin_C"/>
    <property type="match status" value="1"/>
</dbReference>
<dbReference type="GO" id="GO:0051301">
    <property type="term" value="P:cell division"/>
    <property type="evidence" value="ECO:0007669"/>
    <property type="project" value="UniProtKB-KW"/>
</dbReference>
<dbReference type="PANTHER" id="PTHR10177">
    <property type="entry name" value="CYCLINS"/>
    <property type="match status" value="1"/>
</dbReference>
<dbReference type="CDD" id="cd20543">
    <property type="entry name" value="CYCLIN_AtCycD-like_rpt1"/>
    <property type="match status" value="1"/>
</dbReference>
<feature type="domain" description="Cyclin-like" evidence="6">
    <location>
        <begin position="103"/>
        <end position="197"/>
    </location>
</feature>
<dbReference type="SUPFAM" id="SSF47954">
    <property type="entry name" value="Cyclin-like"/>
    <property type="match status" value="1"/>
</dbReference>
<evidence type="ECO:0000256" key="1">
    <source>
        <dbReference type="ARBA" id="ARBA00009065"/>
    </source>
</evidence>
<dbReference type="FunFam" id="1.10.472.10:FF:000060">
    <property type="entry name" value="D6-type cyclin"/>
    <property type="match status" value="1"/>
</dbReference>
<dbReference type="Proteomes" id="UP001153555">
    <property type="component" value="Unassembled WGS sequence"/>
</dbReference>
<evidence type="ECO:0000256" key="4">
    <source>
        <dbReference type="ARBA" id="ARBA00023306"/>
    </source>
</evidence>
<dbReference type="SMART" id="SM00385">
    <property type="entry name" value="CYCLIN"/>
    <property type="match status" value="1"/>
</dbReference>